<dbReference type="EMBL" id="WIXI01000029">
    <property type="protein sequence ID" value="MQY45320.1"/>
    <property type="molecule type" value="Genomic_DNA"/>
</dbReference>
<organism evidence="1 2">
    <name type="scientific">Endobacterium cereale</name>
    <dbReference type="NCBI Taxonomy" id="2663029"/>
    <lineage>
        <taxon>Bacteria</taxon>
        <taxon>Pseudomonadati</taxon>
        <taxon>Pseudomonadota</taxon>
        <taxon>Alphaproteobacteria</taxon>
        <taxon>Hyphomicrobiales</taxon>
        <taxon>Rhizobiaceae</taxon>
        <taxon>Endobacterium</taxon>
    </lineage>
</organism>
<dbReference type="Proteomes" id="UP000435138">
    <property type="component" value="Unassembled WGS sequence"/>
</dbReference>
<accession>A0A6A8A6R3</accession>
<dbReference type="RefSeq" id="WP_153352851.1">
    <property type="nucleotide sequence ID" value="NZ_WIXI01000029.1"/>
</dbReference>
<dbReference type="AlphaFoldDB" id="A0A6A8A6R3"/>
<reference evidence="1 2" key="1">
    <citation type="submission" date="2019-11" db="EMBL/GenBank/DDBJ databases">
        <title>Genome analysis of Rhizobacterium cereale a novel genus and species isolated from maize roots in North Spain.</title>
        <authorList>
            <person name="Menendez E."/>
            <person name="Flores-Felix J.D."/>
            <person name="Ramirez-Bahena M.-H."/>
            <person name="Igual J.M."/>
            <person name="Garcia-Fraile P."/>
            <person name="Peix A."/>
            <person name="Velazquez E."/>
        </authorList>
    </citation>
    <scope>NUCLEOTIDE SEQUENCE [LARGE SCALE GENOMIC DNA]</scope>
    <source>
        <strain evidence="1 2">RZME27</strain>
    </source>
</reference>
<name>A0A6A8A6R3_9HYPH</name>
<keyword evidence="2" id="KW-1185">Reference proteome</keyword>
<proteinExistence type="predicted"/>
<gene>
    <name evidence="1" type="ORF">GAO09_04475</name>
</gene>
<evidence type="ECO:0000313" key="2">
    <source>
        <dbReference type="Proteomes" id="UP000435138"/>
    </source>
</evidence>
<protein>
    <submittedName>
        <fullName evidence="1">Uncharacterized protein</fullName>
    </submittedName>
</protein>
<comment type="caution">
    <text evidence="1">The sequence shown here is derived from an EMBL/GenBank/DDBJ whole genome shotgun (WGS) entry which is preliminary data.</text>
</comment>
<sequence length="133" mass="15011">MSAPELTHPTLKDLKFEIGQVLVGWSFLENTMRGQLKRAGLQKKIMKGPVIVHWRTYPDRAEELLKPIEKVARVRNLLAHCIYSLSADPWTANSAVIVCVAPDGTKHSLNIEDLQETCTELSKLMVTPIRLYS</sequence>
<evidence type="ECO:0000313" key="1">
    <source>
        <dbReference type="EMBL" id="MQY45320.1"/>
    </source>
</evidence>